<dbReference type="OrthoDB" id="6713700at2759"/>
<dbReference type="GO" id="GO:0005634">
    <property type="term" value="C:nucleus"/>
    <property type="evidence" value="ECO:0007669"/>
    <property type="project" value="UniProtKB-SubCell"/>
</dbReference>
<dbReference type="AlphaFoldDB" id="A0A9P0PUJ2"/>
<dbReference type="InterPro" id="IPR001387">
    <property type="entry name" value="Cro/C1-type_HTH"/>
</dbReference>
<organism evidence="3 4">
    <name type="scientific">Acanthoscelides obtectus</name>
    <name type="common">Bean weevil</name>
    <name type="synonym">Bruchus obtectus</name>
    <dbReference type="NCBI Taxonomy" id="200917"/>
    <lineage>
        <taxon>Eukaryota</taxon>
        <taxon>Metazoa</taxon>
        <taxon>Ecdysozoa</taxon>
        <taxon>Arthropoda</taxon>
        <taxon>Hexapoda</taxon>
        <taxon>Insecta</taxon>
        <taxon>Pterygota</taxon>
        <taxon>Neoptera</taxon>
        <taxon>Endopterygota</taxon>
        <taxon>Coleoptera</taxon>
        <taxon>Polyphaga</taxon>
        <taxon>Cucujiformia</taxon>
        <taxon>Chrysomeloidea</taxon>
        <taxon>Chrysomelidae</taxon>
        <taxon>Bruchinae</taxon>
        <taxon>Bruchini</taxon>
        <taxon>Acanthoscelides</taxon>
    </lineage>
</organism>
<comment type="subcellular location">
    <subcellularLocation>
        <location evidence="1">Nucleus</location>
    </subcellularLocation>
</comment>
<protein>
    <recommendedName>
        <fullName evidence="2">DDE-1 domain-containing protein</fullName>
    </recommendedName>
</protein>
<name>A0A9P0PUJ2_ACAOB</name>
<sequence length="333" mass="37630">MVTKSHYVRKNLILMKDMGKKNRGIRAQWTEKTMAEALQLLREGNSQETLARRCGIPRRMLRNHLESGLSKHSLGAKPLLRTQENDLAVKIIRFAEKGFPLTSKSLRGSVFKFCETLGVPHKFNKVTQLVGKEWYRSFLKRHPNISQRRAQQLQKLNRYIADDYFTKLGSLLDRKGLKHRPEKLHNMDEKGCRLTLQNKQRVLAEKGSRRVHLIAPEHGENVTIVACANALGQVVLPMIPFKGQRQKPTYTDGLPAGSEVCMTPTGSMTTGTFLTWLDHFMSAPPTILIFDGLSSHLDVSIADKAEPLGIELFCLPSNTTHQPTHGRDCFSPV</sequence>
<evidence type="ECO:0000313" key="3">
    <source>
        <dbReference type="EMBL" id="CAH1999453.1"/>
    </source>
</evidence>
<reference evidence="3" key="1">
    <citation type="submission" date="2022-03" db="EMBL/GenBank/DDBJ databases">
        <authorList>
            <person name="Sayadi A."/>
        </authorList>
    </citation>
    <scope>NUCLEOTIDE SEQUENCE</scope>
</reference>
<dbReference type="Proteomes" id="UP001152888">
    <property type="component" value="Unassembled WGS sequence"/>
</dbReference>
<dbReference type="CDD" id="cd00093">
    <property type="entry name" value="HTH_XRE"/>
    <property type="match status" value="1"/>
</dbReference>
<comment type="caution">
    <text evidence="3">The sequence shown here is derived from an EMBL/GenBank/DDBJ whole genome shotgun (WGS) entry which is preliminary data.</text>
</comment>
<dbReference type="SUPFAM" id="SSF46689">
    <property type="entry name" value="Homeodomain-like"/>
    <property type="match status" value="1"/>
</dbReference>
<dbReference type="InterPro" id="IPR004875">
    <property type="entry name" value="DDE_SF_endonuclease_dom"/>
</dbReference>
<evidence type="ECO:0000313" key="4">
    <source>
        <dbReference type="Proteomes" id="UP001152888"/>
    </source>
</evidence>
<evidence type="ECO:0000256" key="1">
    <source>
        <dbReference type="ARBA" id="ARBA00004123"/>
    </source>
</evidence>
<dbReference type="InterPro" id="IPR009057">
    <property type="entry name" value="Homeodomain-like_sf"/>
</dbReference>
<proteinExistence type="predicted"/>
<dbReference type="Pfam" id="PF03184">
    <property type="entry name" value="DDE_1"/>
    <property type="match status" value="1"/>
</dbReference>
<accession>A0A9P0PUJ2</accession>
<dbReference type="EMBL" id="CAKOFQ010007366">
    <property type="protein sequence ID" value="CAH1999453.1"/>
    <property type="molecule type" value="Genomic_DNA"/>
</dbReference>
<evidence type="ECO:0000259" key="2">
    <source>
        <dbReference type="Pfam" id="PF03184"/>
    </source>
</evidence>
<feature type="domain" description="DDE-1" evidence="2">
    <location>
        <begin position="220"/>
        <end position="322"/>
    </location>
</feature>
<dbReference type="PANTHER" id="PTHR19303:SF74">
    <property type="entry name" value="POGO TRANSPOSABLE ELEMENT WITH KRAB DOMAIN"/>
    <property type="match status" value="1"/>
</dbReference>
<dbReference type="PANTHER" id="PTHR19303">
    <property type="entry name" value="TRANSPOSON"/>
    <property type="match status" value="1"/>
</dbReference>
<keyword evidence="4" id="KW-1185">Reference proteome</keyword>
<dbReference type="InterPro" id="IPR050863">
    <property type="entry name" value="CenT-Element_Derived"/>
</dbReference>
<gene>
    <name evidence="3" type="ORF">ACAOBT_LOCUS24975</name>
</gene>
<dbReference type="GO" id="GO:0003677">
    <property type="term" value="F:DNA binding"/>
    <property type="evidence" value="ECO:0007669"/>
    <property type="project" value="TreeGrafter"/>
</dbReference>